<feature type="compositionally biased region" description="Basic residues" evidence="6">
    <location>
        <begin position="783"/>
        <end position="799"/>
    </location>
</feature>
<dbReference type="InterPro" id="IPR012337">
    <property type="entry name" value="RNaseH-like_sf"/>
</dbReference>
<evidence type="ECO:0000256" key="2">
    <source>
        <dbReference type="ARBA" id="ARBA00022552"/>
    </source>
</evidence>
<comment type="similarity">
    <text evidence="5">Belongs to the exosome component 10/RRP6 family.</text>
</comment>
<dbReference type="GO" id="GO:0071037">
    <property type="term" value="P:nuclear polyadenylation-dependent snRNA catabolic process"/>
    <property type="evidence" value="ECO:0007669"/>
    <property type="project" value="TreeGrafter"/>
</dbReference>
<feature type="compositionally biased region" description="Polar residues" evidence="6">
    <location>
        <begin position="734"/>
        <end position="743"/>
    </location>
</feature>
<gene>
    <name evidence="8" type="ORF">BRENAR_LOCUS2461</name>
</gene>
<dbReference type="Gene3D" id="1.10.150.80">
    <property type="entry name" value="HRDC domain"/>
    <property type="match status" value="1"/>
</dbReference>
<dbReference type="GO" id="GO:0071036">
    <property type="term" value="P:nuclear polyadenylation-dependent snoRNA catabolic process"/>
    <property type="evidence" value="ECO:0007669"/>
    <property type="project" value="TreeGrafter"/>
</dbReference>
<dbReference type="InterPro" id="IPR045092">
    <property type="entry name" value="Rrp6-like"/>
</dbReference>
<feature type="domain" description="HRDC" evidence="7">
    <location>
        <begin position="479"/>
        <end position="563"/>
    </location>
</feature>
<evidence type="ECO:0000256" key="5">
    <source>
        <dbReference type="ARBA" id="ARBA00043957"/>
    </source>
</evidence>
<evidence type="ECO:0000313" key="9">
    <source>
        <dbReference type="Proteomes" id="UP000290900"/>
    </source>
</evidence>
<dbReference type="InterPro" id="IPR036397">
    <property type="entry name" value="RNaseH_sf"/>
</dbReference>
<dbReference type="Gene3D" id="3.30.420.10">
    <property type="entry name" value="Ribonuclease H-like superfamily/Ribonuclease H"/>
    <property type="match status" value="1"/>
</dbReference>
<dbReference type="GO" id="GO:0000166">
    <property type="term" value="F:nucleotide binding"/>
    <property type="evidence" value="ECO:0007669"/>
    <property type="project" value="InterPro"/>
</dbReference>
<dbReference type="PANTHER" id="PTHR12124:SF47">
    <property type="entry name" value="EXOSOME COMPONENT 10"/>
    <property type="match status" value="1"/>
</dbReference>
<dbReference type="InParanoid" id="A0A448YLI6"/>
<keyword evidence="2" id="KW-0698">rRNA processing</keyword>
<dbReference type="GO" id="GO:0000176">
    <property type="term" value="C:nuclear exosome (RNase complex)"/>
    <property type="evidence" value="ECO:0007669"/>
    <property type="project" value="InterPro"/>
</dbReference>
<dbReference type="GO" id="GO:0071040">
    <property type="term" value="P:nuclear polyadenylation-dependent antisense transcript catabolic process"/>
    <property type="evidence" value="ECO:0007669"/>
    <property type="project" value="TreeGrafter"/>
</dbReference>
<evidence type="ECO:0000256" key="1">
    <source>
        <dbReference type="ARBA" id="ARBA00004123"/>
    </source>
</evidence>
<dbReference type="GO" id="GO:0000175">
    <property type="term" value="F:3'-5'-RNA exonuclease activity"/>
    <property type="evidence" value="ECO:0007669"/>
    <property type="project" value="InterPro"/>
</dbReference>
<dbReference type="SUPFAM" id="SSF53098">
    <property type="entry name" value="Ribonuclease H-like"/>
    <property type="match status" value="1"/>
</dbReference>
<dbReference type="GO" id="GO:0071039">
    <property type="term" value="P:nuclear polyadenylation-dependent CUT catabolic process"/>
    <property type="evidence" value="ECO:0007669"/>
    <property type="project" value="TreeGrafter"/>
</dbReference>
<feature type="region of interest" description="Disordered" evidence="6">
    <location>
        <begin position="109"/>
        <end position="128"/>
    </location>
</feature>
<dbReference type="OrthoDB" id="2250022at2759"/>
<keyword evidence="3" id="KW-0271">Exosome</keyword>
<accession>A0A448YLI6</accession>
<dbReference type="SUPFAM" id="SSF47819">
    <property type="entry name" value="HRDC-like"/>
    <property type="match status" value="1"/>
</dbReference>
<dbReference type="Proteomes" id="UP000290900">
    <property type="component" value="Unassembled WGS sequence"/>
</dbReference>
<organism evidence="8 9">
    <name type="scientific">Brettanomyces naardenensis</name>
    <name type="common">Yeast</name>
    <dbReference type="NCBI Taxonomy" id="13370"/>
    <lineage>
        <taxon>Eukaryota</taxon>
        <taxon>Fungi</taxon>
        <taxon>Dikarya</taxon>
        <taxon>Ascomycota</taxon>
        <taxon>Saccharomycotina</taxon>
        <taxon>Pichiomycetes</taxon>
        <taxon>Pichiales</taxon>
        <taxon>Pichiaceae</taxon>
        <taxon>Brettanomyces</taxon>
    </lineage>
</organism>
<dbReference type="Pfam" id="PF08066">
    <property type="entry name" value="PMC2NT"/>
    <property type="match status" value="1"/>
</dbReference>
<evidence type="ECO:0000313" key="8">
    <source>
        <dbReference type="EMBL" id="VEU21728.1"/>
    </source>
</evidence>
<keyword evidence="4" id="KW-0539">Nucleus</keyword>
<evidence type="ECO:0000259" key="7">
    <source>
        <dbReference type="PROSITE" id="PS50967"/>
    </source>
</evidence>
<keyword evidence="9" id="KW-1185">Reference proteome</keyword>
<dbReference type="GO" id="GO:0071051">
    <property type="term" value="P:poly(A)-dependent snoRNA 3'-end processing"/>
    <property type="evidence" value="ECO:0007669"/>
    <property type="project" value="TreeGrafter"/>
</dbReference>
<evidence type="ECO:0000256" key="3">
    <source>
        <dbReference type="ARBA" id="ARBA00022835"/>
    </source>
</evidence>
<dbReference type="GO" id="GO:0071035">
    <property type="term" value="P:nuclear polyadenylation-dependent rRNA catabolic process"/>
    <property type="evidence" value="ECO:0007669"/>
    <property type="project" value="TreeGrafter"/>
</dbReference>
<feature type="compositionally biased region" description="Basic and acidic residues" evidence="6">
    <location>
        <begin position="773"/>
        <end position="782"/>
    </location>
</feature>
<dbReference type="InterPro" id="IPR002121">
    <property type="entry name" value="HRDC_dom"/>
</dbReference>
<feature type="compositionally biased region" description="Basic residues" evidence="6">
    <location>
        <begin position="720"/>
        <end position="730"/>
    </location>
</feature>
<dbReference type="PROSITE" id="PS50967">
    <property type="entry name" value="HRDC"/>
    <property type="match status" value="1"/>
</dbReference>
<sequence length="799" mass="91997">MADPNPMDQIAPKLVGLIRLASALNAKDIEFYKTIDKDIKDESADVNGKLASLLNRVLQSTVSISTDLDPEDFVIKEGNDEENMKVIGNVLDSLFENVEIGLDNYSKAKTSTKDETVSSSNEDGYTYLDENDTSASHRLSGKMSYSKVSKPQLQFKEKVNNMETHPFRPWITAKPNAVIPFEESMKLIPAQEGIPEHYNNPYSHEIMNSEYPEWIFSPMEDPYIAVPWKGSPPPTWIDQPGQLDDLLVELAKCKVIGVDLEHHDYRTYHGLTSLMQITTETKKDYLIDPLSPELRPHLSLLNIIFTDPKIVKVFHGAFMDMVWLQRDLGLYVVSLFDTYWASKELALGKYSLAFLLEKYVHFRTSKKWQLADWRIRPLSPEMRNYAKADTHFLIDVFCRIQADLLKKPGSMRRVLYESRKVSDRRFEYATYKPENPTANGVVFTNGSVPQLPEYQDQPFSFGLDRDLPWTNLMRNNGLLPAKGPIVEALFKWRDNKARIEDESHRYIMSDFVLSSLANSFTPDLVDQITETSVLNVINRSARFGSSYYVRKCIKELTRLIRDVMKRLSKMDLKAWDLATNTPPVASNLTGTADVYKSVKDIDRLEDEFNDFYSQYNRLNFPEVGNGKNICKLEDDESNLQEDQAWSVDYSKKGSKFVKGKEAEERLEQAIEHLSKYEAPVLELEKVVNEEEEVEDEQEEKKEEEKEEPVPKEDPDEIITLRKHNRNKGGRKQQDAQSSSTETIDLSKKIMQAPSRHERKKTVKKRSYDPYAESGDKGSDIPKLKKRKRRDIGRNAVFKR</sequence>
<dbReference type="SMART" id="SM00474">
    <property type="entry name" value="35EXOc"/>
    <property type="match status" value="1"/>
</dbReference>
<dbReference type="PANTHER" id="PTHR12124">
    <property type="entry name" value="POLYMYOSITIS/SCLERODERMA AUTOANTIGEN-RELATED"/>
    <property type="match status" value="1"/>
</dbReference>
<dbReference type="InterPro" id="IPR010997">
    <property type="entry name" value="HRDC-like_sf"/>
</dbReference>
<evidence type="ECO:0000256" key="6">
    <source>
        <dbReference type="SAM" id="MobiDB-lite"/>
    </source>
</evidence>
<dbReference type="EMBL" id="CAACVR010000012">
    <property type="protein sequence ID" value="VEU21728.1"/>
    <property type="molecule type" value="Genomic_DNA"/>
</dbReference>
<proteinExistence type="inferred from homology"/>
<feature type="region of interest" description="Disordered" evidence="6">
    <location>
        <begin position="686"/>
        <end position="799"/>
    </location>
</feature>
<dbReference type="FunCoup" id="A0A448YLI6">
    <property type="interactions" value="1007"/>
</dbReference>
<evidence type="ECO:0000256" key="4">
    <source>
        <dbReference type="ARBA" id="ARBA00023242"/>
    </source>
</evidence>
<dbReference type="GO" id="GO:0071044">
    <property type="term" value="P:histone mRNA catabolic process"/>
    <property type="evidence" value="ECO:0007669"/>
    <property type="project" value="TreeGrafter"/>
</dbReference>
<protein>
    <submittedName>
        <fullName evidence="8">DEKNAAC102539</fullName>
    </submittedName>
</protein>
<dbReference type="Pfam" id="PF00570">
    <property type="entry name" value="HRDC"/>
    <property type="match status" value="1"/>
</dbReference>
<feature type="compositionally biased region" description="Basic and acidic residues" evidence="6">
    <location>
        <begin position="698"/>
        <end position="712"/>
    </location>
</feature>
<dbReference type="InterPro" id="IPR012588">
    <property type="entry name" value="Exosome-assoc_fac_Rrp6_N"/>
</dbReference>
<dbReference type="STRING" id="13370.A0A448YLI6"/>
<dbReference type="AlphaFoldDB" id="A0A448YLI6"/>
<dbReference type="GO" id="GO:0005730">
    <property type="term" value="C:nucleolus"/>
    <property type="evidence" value="ECO:0007669"/>
    <property type="project" value="TreeGrafter"/>
</dbReference>
<dbReference type="InterPro" id="IPR044876">
    <property type="entry name" value="HRDC_dom_sf"/>
</dbReference>
<dbReference type="GO" id="GO:0071038">
    <property type="term" value="P:TRAMP-dependent tRNA surveillance pathway"/>
    <property type="evidence" value="ECO:0007669"/>
    <property type="project" value="TreeGrafter"/>
</dbReference>
<reference evidence="8 9" key="1">
    <citation type="submission" date="2018-12" db="EMBL/GenBank/DDBJ databases">
        <authorList>
            <person name="Tiukova I."/>
            <person name="Dainat J."/>
        </authorList>
    </citation>
    <scope>NUCLEOTIDE SEQUENCE [LARGE SCALE GENOMIC DNA]</scope>
</reference>
<dbReference type="Pfam" id="PF01612">
    <property type="entry name" value="DNA_pol_A_exo1"/>
    <property type="match status" value="1"/>
</dbReference>
<dbReference type="InterPro" id="IPR002562">
    <property type="entry name" value="3'-5'_exonuclease_dom"/>
</dbReference>
<comment type="subcellular location">
    <subcellularLocation>
        <location evidence="1">Nucleus</location>
    </subcellularLocation>
</comment>
<dbReference type="GO" id="GO:0000467">
    <property type="term" value="P:exonucleolytic trimming to generate mature 3'-end of 5.8S rRNA from tricistronic rRNA transcript (SSU-rRNA, 5.8S rRNA, LSU-rRNA)"/>
    <property type="evidence" value="ECO:0007669"/>
    <property type="project" value="InterPro"/>
</dbReference>
<name>A0A448YLI6_BRENA</name>
<dbReference type="GO" id="GO:0003727">
    <property type="term" value="F:single-stranded RNA binding"/>
    <property type="evidence" value="ECO:0007669"/>
    <property type="project" value="TreeGrafter"/>
</dbReference>